<dbReference type="RefSeq" id="WP_017840793.1">
    <property type="nucleotide sequence ID" value="NZ_CP035467.1"/>
</dbReference>
<accession>A0A4P9UK87</accession>
<dbReference type="HAMAP" id="MF_00659">
    <property type="entry name" value="UPF0250"/>
    <property type="match status" value="1"/>
</dbReference>
<protein>
    <recommendedName>
        <fullName evidence="2">UPF0250 protein EQU24_03665</fullName>
    </recommendedName>
</protein>
<dbReference type="Pfam" id="PF04359">
    <property type="entry name" value="DUF493"/>
    <property type="match status" value="1"/>
</dbReference>
<dbReference type="GO" id="GO:0005829">
    <property type="term" value="C:cytosol"/>
    <property type="evidence" value="ECO:0007669"/>
    <property type="project" value="TreeGrafter"/>
</dbReference>
<dbReference type="AlphaFoldDB" id="A0A4P9UK87"/>
<evidence type="ECO:0000313" key="4">
    <source>
        <dbReference type="Proteomes" id="UP000305881"/>
    </source>
</evidence>
<evidence type="ECO:0000313" key="3">
    <source>
        <dbReference type="EMBL" id="QCW81447.1"/>
    </source>
</evidence>
<dbReference type="STRING" id="675511.GCA_000341735_02273"/>
<evidence type="ECO:0000256" key="2">
    <source>
        <dbReference type="HAMAP-Rule" id="MF_00659"/>
    </source>
</evidence>
<dbReference type="InterPro" id="IPR007454">
    <property type="entry name" value="UPF0250_YbeD-like"/>
</dbReference>
<dbReference type="InterPro" id="IPR027471">
    <property type="entry name" value="YbeD-like_sf"/>
</dbReference>
<dbReference type="Proteomes" id="UP000305881">
    <property type="component" value="Chromosome"/>
</dbReference>
<dbReference type="EMBL" id="CP035467">
    <property type="protein sequence ID" value="QCW81447.1"/>
    <property type="molecule type" value="Genomic_DNA"/>
</dbReference>
<evidence type="ECO:0000256" key="1">
    <source>
        <dbReference type="ARBA" id="ARBA00008460"/>
    </source>
</evidence>
<reference evidence="4" key="1">
    <citation type="journal article" date="2019" name="J. Bacteriol.">
        <title>A Mutagenic Screen Identifies a TonB-Dependent Receptor Required for the Lanthanide Metal Switch in the Type I Methanotroph 'Methylotuvimicrobium buryatense' 5GB1C.</title>
        <authorList>
            <person name="Groom J.D."/>
            <person name="Ford S.M."/>
            <person name="Pesesky M.W."/>
            <person name="Lidstrom M.E."/>
        </authorList>
    </citation>
    <scope>NUCLEOTIDE SEQUENCE [LARGE SCALE GENOMIC DNA]</scope>
    <source>
        <strain evidence="4">5GB1C</strain>
    </source>
</reference>
<sequence length="88" mass="9791">MSEQEDILKFPCRFPIKAMGMNSIELDIHVVEIIRRHVNDLNEGAVTSRPSKGGKYTSVTVTITATSKQQLDAIYQDLTDSPLVLMAL</sequence>
<proteinExistence type="inferred from homology"/>
<organism evidence="3 4">
    <name type="scientific">Methylotuvimicrobium buryatense</name>
    <name type="common">Methylomicrobium buryatense</name>
    <dbReference type="NCBI Taxonomy" id="95641"/>
    <lineage>
        <taxon>Bacteria</taxon>
        <taxon>Pseudomonadati</taxon>
        <taxon>Pseudomonadota</taxon>
        <taxon>Gammaproteobacteria</taxon>
        <taxon>Methylococcales</taxon>
        <taxon>Methylococcaceae</taxon>
        <taxon>Methylotuvimicrobium</taxon>
    </lineage>
</organism>
<dbReference type="KEGG" id="mbur:EQU24_03665"/>
<comment type="similarity">
    <text evidence="1 2">Belongs to the UPF0250 family.</text>
</comment>
<gene>
    <name evidence="3" type="ORF">EQU24_03665</name>
</gene>
<dbReference type="OrthoDB" id="9793424at2"/>
<dbReference type="SUPFAM" id="SSF117991">
    <property type="entry name" value="YbeD/HP0495-like"/>
    <property type="match status" value="1"/>
</dbReference>
<dbReference type="Gene3D" id="3.30.70.260">
    <property type="match status" value="1"/>
</dbReference>
<dbReference type="PANTHER" id="PTHR38036:SF1">
    <property type="entry name" value="UPF0250 PROTEIN YBED"/>
    <property type="match status" value="1"/>
</dbReference>
<dbReference type="PANTHER" id="PTHR38036">
    <property type="entry name" value="UPF0250 PROTEIN YBED"/>
    <property type="match status" value="1"/>
</dbReference>
<keyword evidence="4" id="KW-1185">Reference proteome</keyword>
<name>A0A4P9UK87_METBY</name>